<dbReference type="InterPro" id="IPR046366">
    <property type="entry name" value="MPAB"/>
</dbReference>
<dbReference type="PANTHER" id="PTHR36124">
    <property type="match status" value="1"/>
</dbReference>
<sequence>MSGFFEHLWTTLNNSFSKITSLQATVIGVSCWLLLVKSQRWKKYDAIHKKYGPKWNNGQGKITAAEAQVIIRMSLHNDMAFLMNYALSFALFKTYAIPSISKLLLGTKQLGSKEMVSRRYADTAILISTFFTCPYSGFWDPDVGRENQELGDKSQPAEDPRAMIAVARMNWIHSHYTIPNRDYVYTLSLFILEPARWAERYGWRPLSPLEKHAYFVFWVDLANKMGMQDVPESIGALEDLVEQFESKYMVPAKSNHETAIHTFNELLGAIPKAFGLRKHADSIAICLLEDNVREAMMFPKQSAGHHSFTQNLLKFVSFVQCHLLLPRASTNPRLTVDNRRVPDTDPCPRLHMKKWPMKPWYKPESIGLGYYAMKLQVALGIFSDMPGPHLKSNGYRLEEIGPVELESSGYEEVFNQAAKMQGCPISGPWSLEARRKEQA</sequence>
<evidence type="ECO:0000313" key="4">
    <source>
        <dbReference type="Proteomes" id="UP000807306"/>
    </source>
</evidence>
<evidence type="ECO:0000259" key="2">
    <source>
        <dbReference type="Pfam" id="PF09995"/>
    </source>
</evidence>
<dbReference type="Proteomes" id="UP000807306">
    <property type="component" value="Unassembled WGS sequence"/>
</dbReference>
<proteinExistence type="predicted"/>
<accession>A0A9P6JKW9</accession>
<comment type="caution">
    <text evidence="3">The sequence shown here is derived from an EMBL/GenBank/DDBJ whole genome shotgun (WGS) entry which is preliminary data.</text>
</comment>
<protein>
    <recommendedName>
        <fullName evidence="2">ER-bound oxygenase mpaB/mpaB'/Rubber oxygenase catalytic domain-containing protein</fullName>
    </recommendedName>
</protein>
<keyword evidence="1" id="KW-1133">Transmembrane helix</keyword>
<keyword evidence="1" id="KW-0472">Membrane</keyword>
<dbReference type="AlphaFoldDB" id="A0A9P6JKW9"/>
<name>A0A9P6JKW9_9AGAR</name>
<dbReference type="OrthoDB" id="545169at2759"/>
<keyword evidence="4" id="KW-1185">Reference proteome</keyword>
<dbReference type="Pfam" id="PF09995">
    <property type="entry name" value="MPAB_Lcp_cat"/>
    <property type="match status" value="1"/>
</dbReference>
<feature type="transmembrane region" description="Helical" evidence="1">
    <location>
        <begin position="20"/>
        <end position="36"/>
    </location>
</feature>
<feature type="transmembrane region" description="Helical" evidence="1">
    <location>
        <begin position="79"/>
        <end position="97"/>
    </location>
</feature>
<feature type="domain" description="ER-bound oxygenase mpaB/mpaB'/Rubber oxygenase catalytic" evidence="2">
    <location>
        <begin position="181"/>
        <end position="305"/>
    </location>
</feature>
<dbReference type="EMBL" id="MU157902">
    <property type="protein sequence ID" value="KAF9524240.1"/>
    <property type="molecule type" value="Genomic_DNA"/>
</dbReference>
<reference evidence="3" key="1">
    <citation type="submission" date="2020-11" db="EMBL/GenBank/DDBJ databases">
        <authorList>
            <consortium name="DOE Joint Genome Institute"/>
            <person name="Ahrendt S."/>
            <person name="Riley R."/>
            <person name="Andreopoulos W."/>
            <person name="Labutti K."/>
            <person name="Pangilinan J."/>
            <person name="Ruiz-Duenas F.J."/>
            <person name="Barrasa J.M."/>
            <person name="Sanchez-Garcia M."/>
            <person name="Camarero S."/>
            <person name="Miyauchi S."/>
            <person name="Serrano A."/>
            <person name="Linde D."/>
            <person name="Babiker R."/>
            <person name="Drula E."/>
            <person name="Ayuso-Fernandez I."/>
            <person name="Pacheco R."/>
            <person name="Padilla G."/>
            <person name="Ferreira P."/>
            <person name="Barriuso J."/>
            <person name="Kellner H."/>
            <person name="Castanera R."/>
            <person name="Alfaro M."/>
            <person name="Ramirez L."/>
            <person name="Pisabarro A.G."/>
            <person name="Kuo A."/>
            <person name="Tritt A."/>
            <person name="Lipzen A."/>
            <person name="He G."/>
            <person name="Yan M."/>
            <person name="Ng V."/>
            <person name="Cullen D."/>
            <person name="Martin F."/>
            <person name="Rosso M.-N."/>
            <person name="Henrissat B."/>
            <person name="Hibbett D."/>
            <person name="Martinez A.T."/>
            <person name="Grigoriev I.V."/>
        </authorList>
    </citation>
    <scope>NUCLEOTIDE SEQUENCE</scope>
    <source>
        <strain evidence="3">CBS 506.95</strain>
    </source>
</reference>
<organism evidence="3 4">
    <name type="scientific">Crepidotus variabilis</name>
    <dbReference type="NCBI Taxonomy" id="179855"/>
    <lineage>
        <taxon>Eukaryota</taxon>
        <taxon>Fungi</taxon>
        <taxon>Dikarya</taxon>
        <taxon>Basidiomycota</taxon>
        <taxon>Agaricomycotina</taxon>
        <taxon>Agaricomycetes</taxon>
        <taxon>Agaricomycetidae</taxon>
        <taxon>Agaricales</taxon>
        <taxon>Agaricineae</taxon>
        <taxon>Crepidotaceae</taxon>
        <taxon>Crepidotus</taxon>
    </lineage>
</organism>
<gene>
    <name evidence="3" type="ORF">CPB83DRAFT_861674</name>
</gene>
<dbReference type="GO" id="GO:0016491">
    <property type="term" value="F:oxidoreductase activity"/>
    <property type="evidence" value="ECO:0007669"/>
    <property type="project" value="InterPro"/>
</dbReference>
<dbReference type="PANTHER" id="PTHR36124:SF1">
    <property type="entry name" value="ER-BOUND OXYGENASE MPAB_MPAB'_RUBBER OXYGENASE CATALYTIC DOMAIN-CONTAINING PROTEIN"/>
    <property type="match status" value="1"/>
</dbReference>
<evidence type="ECO:0000313" key="3">
    <source>
        <dbReference type="EMBL" id="KAF9524240.1"/>
    </source>
</evidence>
<evidence type="ECO:0000256" key="1">
    <source>
        <dbReference type="SAM" id="Phobius"/>
    </source>
</evidence>
<keyword evidence="1" id="KW-0812">Transmembrane</keyword>
<dbReference type="InterPro" id="IPR018713">
    <property type="entry name" value="MPAB/Lcp_cat_dom"/>
</dbReference>